<dbReference type="EMBL" id="AP022583">
    <property type="protein sequence ID" value="BBY08800.1"/>
    <property type="molecule type" value="Genomic_DNA"/>
</dbReference>
<evidence type="ECO:0000313" key="2">
    <source>
        <dbReference type="Proteomes" id="UP000466894"/>
    </source>
</evidence>
<organism evidence="1 2">
    <name type="scientific">Mycobacterium noviomagense</name>
    <dbReference type="NCBI Taxonomy" id="459858"/>
    <lineage>
        <taxon>Bacteria</taxon>
        <taxon>Bacillati</taxon>
        <taxon>Actinomycetota</taxon>
        <taxon>Actinomycetes</taxon>
        <taxon>Mycobacteriales</taxon>
        <taxon>Mycobacteriaceae</taxon>
        <taxon>Mycobacterium</taxon>
    </lineage>
</organism>
<evidence type="ECO:0000313" key="1">
    <source>
        <dbReference type="EMBL" id="BBY08800.1"/>
    </source>
</evidence>
<proteinExistence type="predicted"/>
<name>A0A7I7PJV3_9MYCO</name>
<dbReference type="AlphaFoldDB" id="A0A7I7PJV3"/>
<dbReference type="KEGG" id="mnv:MNVI_41180"/>
<protein>
    <submittedName>
        <fullName evidence="1">Uncharacterized protein</fullName>
    </submittedName>
</protein>
<sequence>MDLDRITHPLRLAKGSHLPGSGKGCAMNVISYINGDAQITDFPSCSARPLAVLVQSCNDLLAGPDGYLSPENSVLALDLAWETVGTADAPGSVVHAWLAELLVNPSWGVVRYAKLSAIKAIVDIAELHRAAASGHMPPFAEWVAAERAACAADSSLQGPGLYAVRSACESTALVDSHLRVTIEEVTAHAVRAHALARGGTMAGRVVELTRQAIRSWRDLAGLDKTGTIAPAVDSTARLIAVPA</sequence>
<gene>
    <name evidence="1" type="ORF">MNVI_41180</name>
</gene>
<reference evidence="1 2" key="1">
    <citation type="journal article" date="2019" name="Emerg. Microbes Infect.">
        <title>Comprehensive subspecies identification of 175 nontuberculous mycobacteria species based on 7547 genomic profiles.</title>
        <authorList>
            <person name="Matsumoto Y."/>
            <person name="Kinjo T."/>
            <person name="Motooka D."/>
            <person name="Nabeya D."/>
            <person name="Jung N."/>
            <person name="Uechi K."/>
            <person name="Horii T."/>
            <person name="Iida T."/>
            <person name="Fujita J."/>
            <person name="Nakamura S."/>
        </authorList>
    </citation>
    <scope>NUCLEOTIDE SEQUENCE [LARGE SCALE GENOMIC DNA]</scope>
    <source>
        <strain evidence="1 2">JCM 16367</strain>
    </source>
</reference>
<dbReference type="RefSeq" id="WP_232070286.1">
    <property type="nucleotide sequence ID" value="NZ_AP022583.1"/>
</dbReference>
<dbReference type="Proteomes" id="UP000466894">
    <property type="component" value="Chromosome"/>
</dbReference>
<accession>A0A7I7PJV3</accession>